<keyword evidence="2" id="KW-0274">FAD</keyword>
<gene>
    <name evidence="5" type="ORF">ACE3NQ_11310</name>
</gene>
<dbReference type="InterPro" id="IPR036318">
    <property type="entry name" value="FAD-bd_PCMH-like_sf"/>
</dbReference>
<dbReference type="EMBL" id="JBHILM010000011">
    <property type="protein sequence ID" value="MFB5681501.1"/>
    <property type="molecule type" value="Genomic_DNA"/>
</dbReference>
<dbReference type="SUPFAM" id="SSF56176">
    <property type="entry name" value="FAD-binding/transporter-associated domain-like"/>
    <property type="match status" value="1"/>
</dbReference>
<reference evidence="5 6" key="1">
    <citation type="submission" date="2024-09" db="EMBL/GenBank/DDBJ databases">
        <authorList>
            <person name="Ruan L."/>
        </authorList>
    </citation>
    <scope>NUCLEOTIDE SEQUENCE [LARGE SCALE GENOMIC DNA]</scope>
    <source>
        <strain evidence="5 6">D33</strain>
    </source>
</reference>
<dbReference type="InterPro" id="IPR016169">
    <property type="entry name" value="FAD-bd_PCMH_sub2"/>
</dbReference>
<dbReference type="SUPFAM" id="SSF55447">
    <property type="entry name" value="CO dehydrogenase flavoprotein C-terminal domain-like"/>
    <property type="match status" value="1"/>
</dbReference>
<evidence type="ECO:0000256" key="1">
    <source>
        <dbReference type="ARBA" id="ARBA00022630"/>
    </source>
</evidence>
<evidence type="ECO:0000256" key="3">
    <source>
        <dbReference type="ARBA" id="ARBA00023002"/>
    </source>
</evidence>
<organism evidence="5 6">
    <name type="scientific">Paenibacillus terreus</name>
    <dbReference type="NCBI Taxonomy" id="1387834"/>
    <lineage>
        <taxon>Bacteria</taxon>
        <taxon>Bacillati</taxon>
        <taxon>Bacillota</taxon>
        <taxon>Bacilli</taxon>
        <taxon>Bacillales</taxon>
        <taxon>Paenibacillaceae</taxon>
        <taxon>Paenibacillus</taxon>
    </lineage>
</organism>
<dbReference type="RefSeq" id="WP_375525291.1">
    <property type="nucleotide sequence ID" value="NZ_JBHILM010000011.1"/>
</dbReference>
<dbReference type="InterPro" id="IPR002346">
    <property type="entry name" value="Mopterin_DH_FAD-bd"/>
</dbReference>
<accession>A0ABV5B733</accession>
<keyword evidence="1" id="KW-0285">Flavoprotein</keyword>
<dbReference type="Gene3D" id="3.30.43.10">
    <property type="entry name" value="Uridine Diphospho-n-acetylenolpyruvylglucosamine Reductase, domain 2"/>
    <property type="match status" value="1"/>
</dbReference>
<dbReference type="PROSITE" id="PS51387">
    <property type="entry name" value="FAD_PCMH"/>
    <property type="match status" value="1"/>
</dbReference>
<evidence type="ECO:0000259" key="4">
    <source>
        <dbReference type="PROSITE" id="PS51387"/>
    </source>
</evidence>
<dbReference type="InterPro" id="IPR051312">
    <property type="entry name" value="Diverse_Substr_Oxidored"/>
</dbReference>
<dbReference type="Pfam" id="PF00941">
    <property type="entry name" value="FAD_binding_5"/>
    <property type="match status" value="1"/>
</dbReference>
<evidence type="ECO:0000256" key="2">
    <source>
        <dbReference type="ARBA" id="ARBA00022827"/>
    </source>
</evidence>
<comment type="caution">
    <text evidence="5">The sequence shown here is derived from an EMBL/GenBank/DDBJ whole genome shotgun (WGS) entry which is preliminary data.</text>
</comment>
<keyword evidence="6" id="KW-1185">Reference proteome</keyword>
<dbReference type="SMART" id="SM01092">
    <property type="entry name" value="CO_deh_flav_C"/>
    <property type="match status" value="1"/>
</dbReference>
<evidence type="ECO:0000313" key="5">
    <source>
        <dbReference type="EMBL" id="MFB5681501.1"/>
    </source>
</evidence>
<dbReference type="Gene3D" id="3.30.465.10">
    <property type="match status" value="1"/>
</dbReference>
<dbReference type="Gene3D" id="3.30.390.50">
    <property type="entry name" value="CO dehydrogenase flavoprotein, C-terminal domain"/>
    <property type="match status" value="1"/>
</dbReference>
<dbReference type="Proteomes" id="UP001580407">
    <property type="component" value="Unassembled WGS sequence"/>
</dbReference>
<dbReference type="InterPro" id="IPR016166">
    <property type="entry name" value="FAD-bd_PCMH"/>
</dbReference>
<name>A0ABV5B733_9BACL</name>
<dbReference type="InterPro" id="IPR036683">
    <property type="entry name" value="CO_DH_flav_C_dom_sf"/>
</dbReference>
<sequence>MIPYDFEYYRPASIHEAVTLFQQLDIQRKMPLYWSGGTEIITMGRLNKTVTGAVIDLKGIPECRAMSVQEHKLILGSALTLSELYDSRVFPLLGETGAGVADRTSRNKITFGGNICGQFIYREAVLPLLLTDSEVRIAGPAGIRQAPIAQVFDRTLQLRRGELLVQSVTDDSYARLPHITIKKRKVAAIDYPIVTIAAIRVNSGIRVAFSGVCAFPFRSAAIEGRLNERGIPLKERIDQVSTLLPAPVLSDIKASAEYRELILKLALEDSLRALGAE</sequence>
<dbReference type="PANTHER" id="PTHR42659">
    <property type="entry name" value="XANTHINE DEHYDROGENASE SUBUNIT C-RELATED"/>
    <property type="match status" value="1"/>
</dbReference>
<protein>
    <submittedName>
        <fullName evidence="5">FAD binding domain-containing protein</fullName>
    </submittedName>
</protein>
<feature type="domain" description="FAD-binding PCMH-type" evidence="4">
    <location>
        <begin position="1"/>
        <end position="179"/>
    </location>
</feature>
<dbReference type="InterPro" id="IPR016167">
    <property type="entry name" value="FAD-bd_PCMH_sub1"/>
</dbReference>
<evidence type="ECO:0000313" key="6">
    <source>
        <dbReference type="Proteomes" id="UP001580407"/>
    </source>
</evidence>
<dbReference type="PANTHER" id="PTHR42659:SF2">
    <property type="entry name" value="XANTHINE DEHYDROGENASE SUBUNIT C-RELATED"/>
    <property type="match status" value="1"/>
</dbReference>
<keyword evidence="3" id="KW-0560">Oxidoreductase</keyword>
<dbReference type="InterPro" id="IPR005107">
    <property type="entry name" value="CO_DH_flav_C"/>
</dbReference>
<proteinExistence type="predicted"/>